<sequence length="37" mass="3807">MGGTHTHTHLGEEVGRAAAWEQVVAVGQIASMVTSST</sequence>
<name>S3ZJV2_9ACTN</name>
<organism evidence="1 2">
    <name type="scientific">Streptomyces aurantiacus JA 4570</name>
    <dbReference type="NCBI Taxonomy" id="1286094"/>
    <lineage>
        <taxon>Bacteria</taxon>
        <taxon>Bacillati</taxon>
        <taxon>Actinomycetota</taxon>
        <taxon>Actinomycetes</taxon>
        <taxon>Kitasatosporales</taxon>
        <taxon>Streptomycetaceae</taxon>
        <taxon>Streptomyces</taxon>
        <taxon>Streptomyces aurantiacus group</taxon>
    </lineage>
</organism>
<reference evidence="1 2" key="1">
    <citation type="submission" date="2013-02" db="EMBL/GenBank/DDBJ databases">
        <title>Draft Genome Sequence of Streptomyces aurantiacus, Which Produces Setomimycin.</title>
        <authorList>
            <person name="Gruening B.A."/>
            <person name="Praeg A."/>
            <person name="Erxleben A."/>
            <person name="Guenther S."/>
            <person name="Mueller M."/>
        </authorList>
    </citation>
    <scope>NUCLEOTIDE SEQUENCE [LARGE SCALE GENOMIC DNA]</scope>
    <source>
        <strain evidence="1 2">JA 4570</strain>
    </source>
</reference>
<accession>S3ZJV2</accession>
<evidence type="ECO:0000313" key="2">
    <source>
        <dbReference type="Proteomes" id="UP000014629"/>
    </source>
</evidence>
<keyword evidence="2" id="KW-1185">Reference proteome</keyword>
<dbReference type="PATRIC" id="fig|1286094.4.peg.3036"/>
<gene>
    <name evidence="1" type="ORF">STRAU_3069</name>
</gene>
<dbReference type="Proteomes" id="UP000014629">
    <property type="component" value="Unassembled WGS sequence"/>
</dbReference>
<dbReference type="EMBL" id="AOPZ01000133">
    <property type="protein sequence ID" value="EPH43866.1"/>
    <property type="molecule type" value="Genomic_DNA"/>
</dbReference>
<evidence type="ECO:0000313" key="1">
    <source>
        <dbReference type="EMBL" id="EPH43866.1"/>
    </source>
</evidence>
<dbReference type="AlphaFoldDB" id="S3ZJV2"/>
<protein>
    <submittedName>
        <fullName evidence="1">Uncharacterized protein</fullName>
    </submittedName>
</protein>
<proteinExistence type="predicted"/>
<comment type="caution">
    <text evidence="1">The sequence shown here is derived from an EMBL/GenBank/DDBJ whole genome shotgun (WGS) entry which is preliminary data.</text>
</comment>